<dbReference type="GO" id="GO:0005886">
    <property type="term" value="C:plasma membrane"/>
    <property type="evidence" value="ECO:0007669"/>
    <property type="project" value="TreeGrafter"/>
</dbReference>
<dbReference type="GO" id="GO:0006825">
    <property type="term" value="P:copper ion transport"/>
    <property type="evidence" value="ECO:0007669"/>
    <property type="project" value="InterPro"/>
</dbReference>
<evidence type="ECO:0000256" key="4">
    <source>
        <dbReference type="ARBA" id="ARBA00023008"/>
    </source>
</evidence>
<evidence type="ECO:0000259" key="7">
    <source>
        <dbReference type="Pfam" id="PF04234"/>
    </source>
</evidence>
<dbReference type="GO" id="GO:0046688">
    <property type="term" value="P:response to copper ion"/>
    <property type="evidence" value="ECO:0007669"/>
    <property type="project" value="InterPro"/>
</dbReference>
<organism evidence="9 10">
    <name type="scientific">Modestobacter marinus</name>
    <dbReference type="NCBI Taxonomy" id="477641"/>
    <lineage>
        <taxon>Bacteria</taxon>
        <taxon>Bacillati</taxon>
        <taxon>Actinomycetota</taxon>
        <taxon>Actinomycetes</taxon>
        <taxon>Geodermatophilales</taxon>
        <taxon>Geodermatophilaceae</taxon>
        <taxon>Modestobacter</taxon>
    </lineage>
</organism>
<keyword evidence="3" id="KW-0732">Signal</keyword>
<reference evidence="8" key="1">
    <citation type="journal article" date="2014" name="Int. J. Syst. Evol. Microbiol.">
        <title>Complete genome of a new Firmicutes species belonging to the dominant human colonic microbiota ('Ruminococcus bicirculans') reveals two chromosomes and a selective capacity to utilize plant glucans.</title>
        <authorList>
            <consortium name="NISC Comparative Sequencing Program"/>
            <person name="Wegmann U."/>
            <person name="Louis P."/>
            <person name="Goesmann A."/>
            <person name="Henrissat B."/>
            <person name="Duncan S.H."/>
            <person name="Flint H.J."/>
        </authorList>
    </citation>
    <scope>NUCLEOTIDE SEQUENCE</scope>
    <source>
        <strain evidence="8">CGMCC 4.5581</strain>
    </source>
</reference>
<feature type="compositionally biased region" description="Low complexity" evidence="5">
    <location>
        <begin position="137"/>
        <end position="175"/>
    </location>
</feature>
<dbReference type="Proteomes" id="UP000552836">
    <property type="component" value="Unassembled WGS sequence"/>
</dbReference>
<dbReference type="PANTHER" id="PTHR34820:SF4">
    <property type="entry name" value="INNER MEMBRANE PROTEIN YEBZ"/>
    <property type="match status" value="1"/>
</dbReference>
<evidence type="ECO:0000256" key="2">
    <source>
        <dbReference type="ARBA" id="ARBA00022723"/>
    </source>
</evidence>
<dbReference type="GO" id="GO:0005507">
    <property type="term" value="F:copper ion binding"/>
    <property type="evidence" value="ECO:0007669"/>
    <property type="project" value="InterPro"/>
</dbReference>
<keyword evidence="6" id="KW-0472">Membrane</keyword>
<feature type="transmembrane region" description="Helical" evidence="6">
    <location>
        <begin position="200"/>
        <end position="221"/>
    </location>
</feature>
<keyword evidence="6" id="KW-0812">Transmembrane</keyword>
<dbReference type="Pfam" id="PF04234">
    <property type="entry name" value="CopC"/>
    <property type="match status" value="1"/>
</dbReference>
<proteinExistence type="predicted"/>
<dbReference type="Gene3D" id="2.60.40.1220">
    <property type="match status" value="1"/>
</dbReference>
<dbReference type="EMBL" id="BMMI01000007">
    <property type="protein sequence ID" value="GGL77821.1"/>
    <property type="molecule type" value="Genomic_DNA"/>
</dbReference>
<sequence length="225" mass="21441">MTAPRALPLGHRASAGPRRGPAVLVGLLTVLLLAVGMPSAQAHDALVRSSPAPSSAVPVAPSAVELEFSGTPLPLGTEVLVLGPDGGAVSTGAAQIRGTTVVQPLSAGLPAGSYTVEWRSTSSDGHPLTGSWGFTVATGSAPAPAADSDPAPAAGSDSATGTDADPTSAADAAPAATSAAAAAPAATSAAAAASDSSLPAGWLLGGVLALGAAAVLVVVPLRRRS</sequence>
<dbReference type="InterPro" id="IPR014756">
    <property type="entry name" value="Ig_E-set"/>
</dbReference>
<accession>A0A846LNP9</accession>
<dbReference type="InterPro" id="IPR007348">
    <property type="entry name" value="CopC_dom"/>
</dbReference>
<protein>
    <recommendedName>
        <fullName evidence="7">CopC domain-containing protein</fullName>
    </recommendedName>
</protein>
<gene>
    <name evidence="9" type="ORF">FB380_003555</name>
    <name evidence="8" type="ORF">GCM10011589_37320</name>
</gene>
<evidence type="ECO:0000256" key="1">
    <source>
        <dbReference type="ARBA" id="ARBA00004196"/>
    </source>
</evidence>
<dbReference type="InterPro" id="IPR014755">
    <property type="entry name" value="Cu-Rt/internalin_Ig-like"/>
</dbReference>
<dbReference type="EMBL" id="JAAMPA010000002">
    <property type="protein sequence ID" value="NIH69067.1"/>
    <property type="molecule type" value="Genomic_DNA"/>
</dbReference>
<dbReference type="PANTHER" id="PTHR34820">
    <property type="entry name" value="INNER MEMBRANE PROTEIN YEBZ"/>
    <property type="match status" value="1"/>
</dbReference>
<feature type="domain" description="CopC" evidence="7">
    <location>
        <begin position="43"/>
        <end position="136"/>
    </location>
</feature>
<keyword evidence="6" id="KW-1133">Transmembrane helix</keyword>
<evidence type="ECO:0000313" key="8">
    <source>
        <dbReference type="EMBL" id="GGL77821.1"/>
    </source>
</evidence>
<evidence type="ECO:0000256" key="5">
    <source>
        <dbReference type="SAM" id="MobiDB-lite"/>
    </source>
</evidence>
<feature type="region of interest" description="Disordered" evidence="5">
    <location>
        <begin position="129"/>
        <end position="175"/>
    </location>
</feature>
<keyword evidence="11" id="KW-1185">Reference proteome</keyword>
<evidence type="ECO:0000313" key="10">
    <source>
        <dbReference type="Proteomes" id="UP000552836"/>
    </source>
</evidence>
<evidence type="ECO:0000313" key="11">
    <source>
        <dbReference type="Proteomes" id="UP000648663"/>
    </source>
</evidence>
<dbReference type="SUPFAM" id="SSF81296">
    <property type="entry name" value="E set domains"/>
    <property type="match status" value="1"/>
</dbReference>
<evidence type="ECO:0000256" key="6">
    <source>
        <dbReference type="SAM" id="Phobius"/>
    </source>
</evidence>
<keyword evidence="4" id="KW-0186">Copper</keyword>
<name>A0A846LNP9_9ACTN</name>
<evidence type="ECO:0000256" key="3">
    <source>
        <dbReference type="ARBA" id="ARBA00022729"/>
    </source>
</evidence>
<keyword evidence="2" id="KW-0479">Metal-binding</keyword>
<reference evidence="9 10" key="3">
    <citation type="submission" date="2020-02" db="EMBL/GenBank/DDBJ databases">
        <title>Sequencing the genomes of 1000 actinobacteria strains.</title>
        <authorList>
            <person name="Klenk H.-P."/>
        </authorList>
    </citation>
    <scope>NUCLEOTIDE SEQUENCE [LARGE SCALE GENOMIC DNA]</scope>
    <source>
        <strain evidence="9 10">DSM 45201</strain>
    </source>
</reference>
<evidence type="ECO:0000313" key="9">
    <source>
        <dbReference type="EMBL" id="NIH69067.1"/>
    </source>
</evidence>
<dbReference type="Proteomes" id="UP000648663">
    <property type="component" value="Unassembled WGS sequence"/>
</dbReference>
<dbReference type="GO" id="GO:0030313">
    <property type="term" value="C:cell envelope"/>
    <property type="evidence" value="ECO:0007669"/>
    <property type="project" value="UniProtKB-SubCell"/>
</dbReference>
<reference evidence="11" key="2">
    <citation type="journal article" date="2019" name="Int. J. Syst. Evol. Microbiol.">
        <title>The Global Catalogue of Microorganisms (GCM) 10K type strain sequencing project: providing services to taxonomists for standard genome sequencing and annotation.</title>
        <authorList>
            <consortium name="The Broad Institute Genomics Platform"/>
            <consortium name="The Broad Institute Genome Sequencing Center for Infectious Disease"/>
            <person name="Wu L."/>
            <person name="Ma J."/>
        </authorList>
    </citation>
    <scope>NUCLEOTIDE SEQUENCE [LARGE SCALE GENOMIC DNA]</scope>
    <source>
        <strain evidence="11">CGMCC 4.5581</strain>
    </source>
</reference>
<dbReference type="InterPro" id="IPR032694">
    <property type="entry name" value="CopC/D"/>
</dbReference>
<comment type="caution">
    <text evidence="9">The sequence shown here is derived from an EMBL/GenBank/DDBJ whole genome shotgun (WGS) entry which is preliminary data.</text>
</comment>
<reference evidence="8" key="4">
    <citation type="submission" date="2024-05" db="EMBL/GenBank/DDBJ databases">
        <authorList>
            <person name="Sun Q."/>
            <person name="Zhou Y."/>
        </authorList>
    </citation>
    <scope>NUCLEOTIDE SEQUENCE</scope>
    <source>
        <strain evidence="8">CGMCC 4.5581</strain>
    </source>
</reference>
<comment type="subcellular location">
    <subcellularLocation>
        <location evidence="1">Cell envelope</location>
    </subcellularLocation>
</comment>
<dbReference type="RefSeq" id="WP_166756656.1">
    <property type="nucleotide sequence ID" value="NZ_BAABJU010000003.1"/>
</dbReference>
<dbReference type="AlphaFoldDB" id="A0A846LNP9"/>
<dbReference type="GO" id="GO:0042597">
    <property type="term" value="C:periplasmic space"/>
    <property type="evidence" value="ECO:0007669"/>
    <property type="project" value="InterPro"/>
</dbReference>